<dbReference type="STRING" id="1797.RMCT_3873"/>
<evidence type="ECO:0000313" key="5">
    <source>
        <dbReference type="EMBL" id="GAT16904.1"/>
    </source>
</evidence>
<accession>A0A100XHZ5</accession>
<proteinExistence type="predicted"/>
<dbReference type="CDD" id="cd00090">
    <property type="entry name" value="HTH_ARSR"/>
    <property type="match status" value="1"/>
</dbReference>
<dbReference type="PANTHER" id="PTHR33154:SF18">
    <property type="entry name" value="ARSENICAL RESISTANCE OPERON REPRESSOR"/>
    <property type="match status" value="1"/>
</dbReference>
<dbReference type="FunFam" id="1.10.10.10:FF:000372">
    <property type="entry name" value="ArsR family transcriptional regulator"/>
    <property type="match status" value="1"/>
</dbReference>
<dbReference type="Gene3D" id="1.10.10.10">
    <property type="entry name" value="Winged helix-like DNA-binding domain superfamily/Winged helix DNA-binding domain"/>
    <property type="match status" value="1"/>
</dbReference>
<dbReference type="SMART" id="SM00418">
    <property type="entry name" value="HTH_ARSR"/>
    <property type="match status" value="1"/>
</dbReference>
<evidence type="ECO:0000313" key="6">
    <source>
        <dbReference type="Proteomes" id="UP000069654"/>
    </source>
</evidence>
<reference evidence="5 6" key="1">
    <citation type="journal article" date="2016" name="Genome Announc.">
        <title>Draft Genome Sequences of Five Rapidly Growing Mycobacterium Species, M. thermoresistibile, M. fortuitum subsp. acetamidolyticum, M. canariasense, M. brisbanense, and M. novocastrense.</title>
        <authorList>
            <person name="Katahira K."/>
            <person name="Ogura Y."/>
            <person name="Gotoh Y."/>
            <person name="Hayashi T."/>
        </authorList>
    </citation>
    <scope>NUCLEOTIDE SEQUENCE [LARGE SCALE GENOMIC DNA]</scope>
    <source>
        <strain evidence="5 6">JCM6362</strain>
    </source>
</reference>
<protein>
    <submittedName>
        <fullName evidence="5">ArsR family transcriptional regulator</fullName>
    </submittedName>
</protein>
<dbReference type="Proteomes" id="UP000069654">
    <property type="component" value="Unassembled WGS sequence"/>
</dbReference>
<keyword evidence="2" id="KW-0238">DNA-binding</keyword>
<name>A0A100XHZ5_MYCTH</name>
<evidence type="ECO:0000256" key="2">
    <source>
        <dbReference type="ARBA" id="ARBA00023125"/>
    </source>
</evidence>
<dbReference type="InterPro" id="IPR018334">
    <property type="entry name" value="ArsR_HTH"/>
</dbReference>
<dbReference type="EMBL" id="BCTB01000049">
    <property type="protein sequence ID" value="GAT16904.1"/>
    <property type="molecule type" value="Genomic_DNA"/>
</dbReference>
<sequence>MFTTRSLDDGFDDYQYRYMSKSLWESIDGAATCPPAALLREPLSAAEAADVATTLKALADPVRLQLFSAIASHAGGEACVCDISTGLEVSQPTVSHHLKVLREAGLLTSERRGSWVYYAVVPQALASLSALLGATGTAPVGAPR</sequence>
<dbReference type="InterPro" id="IPR036390">
    <property type="entry name" value="WH_DNA-bd_sf"/>
</dbReference>
<dbReference type="AlphaFoldDB" id="A0A100XHZ5"/>
<dbReference type="PANTHER" id="PTHR33154">
    <property type="entry name" value="TRANSCRIPTIONAL REGULATOR, ARSR FAMILY"/>
    <property type="match status" value="1"/>
</dbReference>
<dbReference type="PROSITE" id="PS00846">
    <property type="entry name" value="HTH_ARSR_1"/>
    <property type="match status" value="1"/>
</dbReference>
<dbReference type="GO" id="GO:0003700">
    <property type="term" value="F:DNA-binding transcription factor activity"/>
    <property type="evidence" value="ECO:0007669"/>
    <property type="project" value="InterPro"/>
</dbReference>
<dbReference type="PROSITE" id="PS50987">
    <property type="entry name" value="HTH_ARSR_2"/>
    <property type="match status" value="1"/>
</dbReference>
<reference evidence="6" key="2">
    <citation type="submission" date="2016-02" db="EMBL/GenBank/DDBJ databases">
        <title>Draft genome sequence of five rapidly growing Mycobacterium species.</title>
        <authorList>
            <person name="Katahira K."/>
            <person name="Gotou Y."/>
            <person name="Iida K."/>
            <person name="Ogura Y."/>
            <person name="Hayashi T."/>
        </authorList>
    </citation>
    <scope>NUCLEOTIDE SEQUENCE [LARGE SCALE GENOMIC DNA]</scope>
    <source>
        <strain evidence="6">JCM6362</strain>
    </source>
</reference>
<evidence type="ECO:0000256" key="3">
    <source>
        <dbReference type="ARBA" id="ARBA00023163"/>
    </source>
</evidence>
<dbReference type="Pfam" id="PF01022">
    <property type="entry name" value="HTH_5"/>
    <property type="match status" value="1"/>
</dbReference>
<dbReference type="InterPro" id="IPR001845">
    <property type="entry name" value="HTH_ArsR_DNA-bd_dom"/>
</dbReference>
<evidence type="ECO:0000259" key="4">
    <source>
        <dbReference type="PROSITE" id="PS50987"/>
    </source>
</evidence>
<dbReference type="InterPro" id="IPR051081">
    <property type="entry name" value="HTH_MetalResp_TranReg"/>
</dbReference>
<dbReference type="InterPro" id="IPR036388">
    <property type="entry name" value="WH-like_DNA-bd_sf"/>
</dbReference>
<dbReference type="PRINTS" id="PR00778">
    <property type="entry name" value="HTHARSR"/>
</dbReference>
<feature type="domain" description="HTH arsR-type" evidence="4">
    <location>
        <begin position="43"/>
        <end position="140"/>
    </location>
</feature>
<comment type="caution">
    <text evidence="5">The sequence shown here is derived from an EMBL/GenBank/DDBJ whole genome shotgun (WGS) entry which is preliminary data.</text>
</comment>
<evidence type="ECO:0000256" key="1">
    <source>
        <dbReference type="ARBA" id="ARBA00023015"/>
    </source>
</evidence>
<gene>
    <name evidence="5" type="ORF">RMCT_3873</name>
</gene>
<keyword evidence="1" id="KW-0805">Transcription regulation</keyword>
<dbReference type="GO" id="GO:0003677">
    <property type="term" value="F:DNA binding"/>
    <property type="evidence" value="ECO:0007669"/>
    <property type="project" value="UniProtKB-KW"/>
</dbReference>
<organism evidence="5 6">
    <name type="scientific">Mycolicibacterium thermoresistibile</name>
    <name type="common">Mycobacterium thermoresistibile</name>
    <dbReference type="NCBI Taxonomy" id="1797"/>
    <lineage>
        <taxon>Bacteria</taxon>
        <taxon>Bacillati</taxon>
        <taxon>Actinomycetota</taxon>
        <taxon>Actinomycetes</taxon>
        <taxon>Mycobacteriales</taxon>
        <taxon>Mycobacteriaceae</taxon>
        <taxon>Mycolicibacterium</taxon>
    </lineage>
</organism>
<dbReference type="NCBIfam" id="NF033788">
    <property type="entry name" value="HTH_metalloreg"/>
    <property type="match status" value="1"/>
</dbReference>
<dbReference type="InterPro" id="IPR011991">
    <property type="entry name" value="ArsR-like_HTH"/>
</dbReference>
<dbReference type="SUPFAM" id="SSF46785">
    <property type="entry name" value="Winged helix' DNA-binding domain"/>
    <property type="match status" value="1"/>
</dbReference>
<keyword evidence="3" id="KW-0804">Transcription</keyword>